<keyword evidence="2" id="KW-1185">Reference proteome</keyword>
<dbReference type="SUPFAM" id="SSF82649">
    <property type="entry name" value="SufE/NifU"/>
    <property type="match status" value="1"/>
</dbReference>
<dbReference type="Proteomes" id="UP001239019">
    <property type="component" value="Unassembled WGS sequence"/>
</dbReference>
<accession>A0ABU0W3X8</accession>
<comment type="caution">
    <text evidence="1">The sequence shown here is derived from an EMBL/GenBank/DDBJ whole genome shotgun (WGS) entry which is preliminary data.</text>
</comment>
<name>A0ABU0W3X8_9GAMM</name>
<dbReference type="RefSeq" id="WP_306727197.1">
    <property type="nucleotide sequence ID" value="NZ_JAVDDT010000001.1"/>
</dbReference>
<evidence type="ECO:0000313" key="1">
    <source>
        <dbReference type="EMBL" id="MDQ2068718.1"/>
    </source>
</evidence>
<organism evidence="1 2">
    <name type="scientific">Natronospira bacteriovora</name>
    <dbReference type="NCBI Taxonomy" id="3069753"/>
    <lineage>
        <taxon>Bacteria</taxon>
        <taxon>Pseudomonadati</taxon>
        <taxon>Pseudomonadota</taxon>
        <taxon>Gammaproteobacteria</taxon>
        <taxon>Natronospirales</taxon>
        <taxon>Natronospiraceae</taxon>
        <taxon>Natronospira</taxon>
    </lineage>
</organism>
<protein>
    <submittedName>
        <fullName evidence="1">Uncharacterized protein</fullName>
    </submittedName>
</protein>
<proteinExistence type="predicted"/>
<evidence type="ECO:0000313" key="2">
    <source>
        <dbReference type="Proteomes" id="UP001239019"/>
    </source>
</evidence>
<sequence>MDRNGRDRGKGAALPAHSPYSAACWRRFREPRHVGPPAPGQAMVTAVATGRADDAEVRFWLQPRPRAAWFLAHGGPWLVAAAELCCESWQAGEPVPDAHGLSDRLGAPPDRLDAFITVEDAWQALLARLQQQTANNEV</sequence>
<dbReference type="EMBL" id="JAVDDT010000001">
    <property type="protein sequence ID" value="MDQ2068718.1"/>
    <property type="molecule type" value="Genomic_DNA"/>
</dbReference>
<reference evidence="1 2" key="1">
    <citation type="submission" date="2023-08" db="EMBL/GenBank/DDBJ databases">
        <title>Whole-genome sequencing of halo(alkali)philic microorganisms from hypersaline lakes.</title>
        <authorList>
            <person name="Sorokin D.Y."/>
            <person name="Abbas B."/>
            <person name="Merkel A.Y."/>
        </authorList>
    </citation>
    <scope>NUCLEOTIDE SEQUENCE [LARGE SCALE GENOMIC DNA]</scope>
    <source>
        <strain evidence="1 2">AB-CW4</strain>
    </source>
</reference>
<gene>
    <name evidence="1" type="ORF">RBH19_02370</name>
</gene>